<protein>
    <submittedName>
        <fullName evidence="4">Transmembrane protein</fullName>
    </submittedName>
</protein>
<evidence type="ECO:0000256" key="1">
    <source>
        <dbReference type="SAM" id="Phobius"/>
    </source>
</evidence>
<dbReference type="WBParaSite" id="TCNE_0001116501-mRNA-1">
    <property type="protein sequence ID" value="TCNE_0001116501-mRNA-1"/>
    <property type="gene ID" value="TCNE_0001116501"/>
</dbReference>
<name>A0A183URP5_TOXCA</name>
<feature type="transmembrane region" description="Helical" evidence="1">
    <location>
        <begin position="51"/>
        <end position="68"/>
    </location>
</feature>
<keyword evidence="1" id="KW-1133">Transmembrane helix</keyword>
<reference evidence="2 3" key="2">
    <citation type="submission" date="2018-11" db="EMBL/GenBank/DDBJ databases">
        <authorList>
            <consortium name="Pathogen Informatics"/>
        </authorList>
    </citation>
    <scope>NUCLEOTIDE SEQUENCE [LARGE SCALE GENOMIC DNA]</scope>
</reference>
<evidence type="ECO:0000313" key="4">
    <source>
        <dbReference type="WBParaSite" id="TCNE_0001116501-mRNA-1"/>
    </source>
</evidence>
<evidence type="ECO:0000313" key="3">
    <source>
        <dbReference type="Proteomes" id="UP000050794"/>
    </source>
</evidence>
<keyword evidence="1" id="KW-0472">Membrane</keyword>
<dbReference type="Proteomes" id="UP000050794">
    <property type="component" value="Unassembled WGS sequence"/>
</dbReference>
<dbReference type="EMBL" id="UYWY01020762">
    <property type="protein sequence ID" value="VDM42486.1"/>
    <property type="molecule type" value="Genomic_DNA"/>
</dbReference>
<keyword evidence="1" id="KW-0812">Transmembrane</keyword>
<proteinExistence type="predicted"/>
<organism evidence="3 4">
    <name type="scientific">Toxocara canis</name>
    <name type="common">Canine roundworm</name>
    <dbReference type="NCBI Taxonomy" id="6265"/>
    <lineage>
        <taxon>Eukaryota</taxon>
        <taxon>Metazoa</taxon>
        <taxon>Ecdysozoa</taxon>
        <taxon>Nematoda</taxon>
        <taxon>Chromadorea</taxon>
        <taxon>Rhabditida</taxon>
        <taxon>Spirurina</taxon>
        <taxon>Ascaridomorpha</taxon>
        <taxon>Ascaridoidea</taxon>
        <taxon>Toxocaridae</taxon>
        <taxon>Toxocara</taxon>
    </lineage>
</organism>
<dbReference type="AlphaFoldDB" id="A0A183URP5"/>
<keyword evidence="3" id="KW-1185">Reference proteome</keyword>
<evidence type="ECO:0000313" key="2">
    <source>
        <dbReference type="EMBL" id="VDM42486.1"/>
    </source>
</evidence>
<sequence length="108" mass="12220">MEAGPSTFPSTSITLPNDDDAHTWYNRRVSSLSTLDDQRISPTNYEEIKKLIVLAGVFFMVAVFFFLMKLEVTGITTFPESIDVVPMFGTSATRFALLRWKRGDMGEF</sequence>
<accession>A0A183URP5</accession>
<gene>
    <name evidence="2" type="ORF">TCNE_LOCUS11165</name>
</gene>
<reference evidence="4" key="1">
    <citation type="submission" date="2016-06" db="UniProtKB">
        <authorList>
            <consortium name="WormBaseParasite"/>
        </authorList>
    </citation>
    <scope>IDENTIFICATION</scope>
</reference>